<comment type="caution">
    <text evidence="3">The sequence shown here is derived from an EMBL/GenBank/DDBJ whole genome shotgun (WGS) entry which is preliminary data.</text>
</comment>
<dbReference type="PANTHER" id="PTHR13483:SF11">
    <property type="entry name" value="ZINC FINGER HIT DOMAIN-CONTAINING PROTEIN 3"/>
    <property type="match status" value="1"/>
</dbReference>
<dbReference type="Proteomes" id="UP000297716">
    <property type="component" value="Unassembled WGS sequence"/>
</dbReference>
<feature type="compositionally biased region" description="Low complexity" evidence="1">
    <location>
        <begin position="329"/>
        <end position="342"/>
    </location>
</feature>
<feature type="compositionally biased region" description="Polar residues" evidence="1">
    <location>
        <begin position="181"/>
        <end position="218"/>
    </location>
</feature>
<accession>A0A4Z0YVJ9</accession>
<dbReference type="InterPro" id="IPR051639">
    <property type="entry name" value="BCD1"/>
</dbReference>
<feature type="domain" description="BCD1 alpha/beta" evidence="2">
    <location>
        <begin position="81"/>
        <end position="272"/>
    </location>
</feature>
<sequence>MSTMCSKNLLIILCQKTQDLVLIIERSVERAERILREDRDILPQESPQHPPHKKTRFNKGQSRGRTTVDDGPRKWDRGAIQRLRDLGIRVSSVPYGMTRSKENKSSWNRRTKTINWQVEWLLFNTGCSTARDSQLPPKRMLHKALDETPLQVAFAEALEYDRQRQLTDHERAEEKRALRKQQIQGQRPQDSTSTWQSSSCPVQNHTNGSWSGSTDPDGLHTSTNKYRFLFLKPKNPSRTPERLVPLDASKSLSSLLTGQEIVEFPTIYVLPARATSLGEGYIIEEKEQKKSSKKRKASILVDYESGAELSEKEEGQITEQGVEVETSDDITSSSGSDTDVSD</sequence>
<feature type="region of interest" description="Disordered" evidence="1">
    <location>
        <begin position="39"/>
        <end position="74"/>
    </location>
</feature>
<evidence type="ECO:0000256" key="1">
    <source>
        <dbReference type="SAM" id="MobiDB-lite"/>
    </source>
</evidence>
<dbReference type="GO" id="GO:0000492">
    <property type="term" value="P:box C/D snoRNP assembly"/>
    <property type="evidence" value="ECO:0007669"/>
    <property type="project" value="TreeGrafter"/>
</dbReference>
<feature type="region of interest" description="Disordered" evidence="1">
    <location>
        <begin position="166"/>
        <end position="218"/>
    </location>
</feature>
<dbReference type="EMBL" id="SKBN01000221">
    <property type="protein sequence ID" value="TGJ80442.1"/>
    <property type="molecule type" value="Genomic_DNA"/>
</dbReference>
<reference evidence="3 4" key="1">
    <citation type="submission" date="2019-03" db="EMBL/GenBank/DDBJ databases">
        <title>Draft genome sequence of Xylaria hypoxylon DSM 108379, a ubiquitous saprotrophic-parasitic fungi on hardwood.</title>
        <authorList>
            <person name="Buettner E."/>
            <person name="Leonhardt S."/>
            <person name="Gebauer A.M."/>
            <person name="Liers C."/>
            <person name="Hofrichter M."/>
            <person name="Kellner H."/>
        </authorList>
    </citation>
    <scope>NUCLEOTIDE SEQUENCE [LARGE SCALE GENOMIC DNA]</scope>
    <source>
        <strain evidence="3 4">DSM 108379</strain>
    </source>
</reference>
<dbReference type="STRING" id="37992.A0A4Z0YVJ9"/>
<dbReference type="OrthoDB" id="272357at2759"/>
<evidence type="ECO:0000313" key="4">
    <source>
        <dbReference type="Proteomes" id="UP000297716"/>
    </source>
</evidence>
<feature type="region of interest" description="Disordered" evidence="1">
    <location>
        <begin position="304"/>
        <end position="342"/>
    </location>
</feature>
<feature type="compositionally biased region" description="Basic and acidic residues" evidence="1">
    <location>
        <begin position="166"/>
        <end position="176"/>
    </location>
</feature>
<evidence type="ECO:0000313" key="3">
    <source>
        <dbReference type="EMBL" id="TGJ80442.1"/>
    </source>
</evidence>
<dbReference type="GO" id="GO:0070761">
    <property type="term" value="C:pre-snoRNP complex"/>
    <property type="evidence" value="ECO:0007669"/>
    <property type="project" value="TreeGrafter"/>
</dbReference>
<dbReference type="InterPro" id="IPR057721">
    <property type="entry name" value="BCD1_alpha/beta"/>
</dbReference>
<keyword evidence="4" id="KW-1185">Reference proteome</keyword>
<dbReference type="AlphaFoldDB" id="A0A4Z0YVJ9"/>
<dbReference type="Pfam" id="PF25790">
    <property type="entry name" value="BCD1"/>
    <property type="match status" value="1"/>
</dbReference>
<dbReference type="PANTHER" id="PTHR13483">
    <property type="entry name" value="BOX C_D SNORNA PROTEIN 1-RELATED"/>
    <property type="match status" value="1"/>
</dbReference>
<evidence type="ECO:0000259" key="2">
    <source>
        <dbReference type="Pfam" id="PF25790"/>
    </source>
</evidence>
<organism evidence="3 4">
    <name type="scientific">Xylaria hypoxylon</name>
    <dbReference type="NCBI Taxonomy" id="37992"/>
    <lineage>
        <taxon>Eukaryota</taxon>
        <taxon>Fungi</taxon>
        <taxon>Dikarya</taxon>
        <taxon>Ascomycota</taxon>
        <taxon>Pezizomycotina</taxon>
        <taxon>Sordariomycetes</taxon>
        <taxon>Xylariomycetidae</taxon>
        <taxon>Xylariales</taxon>
        <taxon>Xylariaceae</taxon>
        <taxon>Xylaria</taxon>
    </lineage>
</organism>
<name>A0A4Z0YVJ9_9PEZI</name>
<proteinExistence type="predicted"/>
<dbReference type="GO" id="GO:0000463">
    <property type="term" value="P:maturation of LSU-rRNA from tricistronic rRNA transcript (SSU-rRNA, 5.8S rRNA, LSU-rRNA)"/>
    <property type="evidence" value="ECO:0007669"/>
    <property type="project" value="TreeGrafter"/>
</dbReference>
<protein>
    <recommendedName>
        <fullName evidence="2">BCD1 alpha/beta domain-containing protein</fullName>
    </recommendedName>
</protein>
<gene>
    <name evidence="3" type="ORF">E0Z10_g8313</name>
</gene>
<dbReference type="GO" id="GO:0005634">
    <property type="term" value="C:nucleus"/>
    <property type="evidence" value="ECO:0007669"/>
    <property type="project" value="TreeGrafter"/>
</dbReference>
<dbReference type="GO" id="GO:0048254">
    <property type="term" value="P:snoRNA localization"/>
    <property type="evidence" value="ECO:0007669"/>
    <property type="project" value="TreeGrafter"/>
</dbReference>